<evidence type="ECO:0000313" key="3">
    <source>
        <dbReference type="Proteomes" id="UP000807306"/>
    </source>
</evidence>
<dbReference type="InterPro" id="IPR036873">
    <property type="entry name" value="Rhodanese-like_dom_sf"/>
</dbReference>
<reference evidence="2" key="1">
    <citation type="submission" date="2020-11" db="EMBL/GenBank/DDBJ databases">
        <authorList>
            <consortium name="DOE Joint Genome Institute"/>
            <person name="Ahrendt S."/>
            <person name="Riley R."/>
            <person name="Andreopoulos W."/>
            <person name="Labutti K."/>
            <person name="Pangilinan J."/>
            <person name="Ruiz-Duenas F.J."/>
            <person name="Barrasa J.M."/>
            <person name="Sanchez-Garcia M."/>
            <person name="Camarero S."/>
            <person name="Miyauchi S."/>
            <person name="Serrano A."/>
            <person name="Linde D."/>
            <person name="Babiker R."/>
            <person name="Drula E."/>
            <person name="Ayuso-Fernandez I."/>
            <person name="Pacheco R."/>
            <person name="Padilla G."/>
            <person name="Ferreira P."/>
            <person name="Barriuso J."/>
            <person name="Kellner H."/>
            <person name="Castanera R."/>
            <person name="Alfaro M."/>
            <person name="Ramirez L."/>
            <person name="Pisabarro A.G."/>
            <person name="Kuo A."/>
            <person name="Tritt A."/>
            <person name="Lipzen A."/>
            <person name="He G."/>
            <person name="Yan M."/>
            <person name="Ng V."/>
            <person name="Cullen D."/>
            <person name="Martin F."/>
            <person name="Rosso M.-N."/>
            <person name="Henrissat B."/>
            <person name="Hibbett D."/>
            <person name="Martinez A.T."/>
            <person name="Grigoriev I.V."/>
        </authorList>
    </citation>
    <scope>NUCLEOTIDE SEQUENCE</scope>
    <source>
        <strain evidence="2">CBS 506.95</strain>
    </source>
</reference>
<dbReference type="SMART" id="SM00450">
    <property type="entry name" value="RHOD"/>
    <property type="match status" value="1"/>
</dbReference>
<protein>
    <recommendedName>
        <fullName evidence="1">Rhodanese domain-containing protein</fullName>
    </recommendedName>
</protein>
<dbReference type="AlphaFoldDB" id="A0A9P6ENT8"/>
<keyword evidence="3" id="KW-1185">Reference proteome</keyword>
<name>A0A9P6ENT8_9AGAR</name>
<sequence>MASSQHSNVFENHTFEDRITKNETNDSDVIDNGEAVISIYCTKIDKNFANASKFLRQHGYQITPEKAHLLWEHAVHNRSVGVLDIRDPDVWDSDLYNFKIPGAVDYPLPETLRLPELLQDLGQRLEDEPFVSLLKKPVLIVYCRASFYRTPTFASIYVKTIPDSAKQYVVLLQGGFEAYLKAAKANDWELEERRKP</sequence>
<dbReference type="Pfam" id="PF00581">
    <property type="entry name" value="Rhodanese"/>
    <property type="match status" value="1"/>
</dbReference>
<dbReference type="SUPFAM" id="SSF52821">
    <property type="entry name" value="Rhodanese/Cell cycle control phosphatase"/>
    <property type="match status" value="1"/>
</dbReference>
<accession>A0A9P6ENT8</accession>
<organism evidence="2 3">
    <name type="scientific">Crepidotus variabilis</name>
    <dbReference type="NCBI Taxonomy" id="179855"/>
    <lineage>
        <taxon>Eukaryota</taxon>
        <taxon>Fungi</taxon>
        <taxon>Dikarya</taxon>
        <taxon>Basidiomycota</taxon>
        <taxon>Agaricomycotina</taxon>
        <taxon>Agaricomycetes</taxon>
        <taxon>Agaricomycetidae</taxon>
        <taxon>Agaricales</taxon>
        <taxon>Agaricineae</taxon>
        <taxon>Crepidotaceae</taxon>
        <taxon>Crepidotus</taxon>
    </lineage>
</organism>
<proteinExistence type="predicted"/>
<feature type="domain" description="Rhodanese" evidence="1">
    <location>
        <begin position="100"/>
        <end position="188"/>
    </location>
</feature>
<comment type="caution">
    <text evidence="2">The sequence shown here is derived from an EMBL/GenBank/DDBJ whole genome shotgun (WGS) entry which is preliminary data.</text>
</comment>
<evidence type="ECO:0000313" key="2">
    <source>
        <dbReference type="EMBL" id="KAF9532349.1"/>
    </source>
</evidence>
<dbReference type="Proteomes" id="UP000807306">
    <property type="component" value="Unassembled WGS sequence"/>
</dbReference>
<dbReference type="PROSITE" id="PS50206">
    <property type="entry name" value="RHODANESE_3"/>
    <property type="match status" value="1"/>
</dbReference>
<evidence type="ECO:0000259" key="1">
    <source>
        <dbReference type="PROSITE" id="PS50206"/>
    </source>
</evidence>
<dbReference type="EMBL" id="MU157832">
    <property type="protein sequence ID" value="KAF9532349.1"/>
    <property type="molecule type" value="Genomic_DNA"/>
</dbReference>
<dbReference type="Gene3D" id="3.40.250.10">
    <property type="entry name" value="Rhodanese-like domain"/>
    <property type="match status" value="1"/>
</dbReference>
<gene>
    <name evidence="2" type="ORF">CPB83DRAFT_847696</name>
</gene>
<dbReference type="InterPro" id="IPR001763">
    <property type="entry name" value="Rhodanese-like_dom"/>
</dbReference>